<evidence type="ECO:0000256" key="2">
    <source>
        <dbReference type="ARBA" id="ARBA00022840"/>
    </source>
</evidence>
<keyword evidence="1" id="KW-0547">Nucleotide-binding</keyword>
<dbReference type="SUPFAM" id="SSF52540">
    <property type="entry name" value="P-loop containing nucleoside triphosphate hydrolases"/>
    <property type="match status" value="1"/>
</dbReference>
<accession>A0A0N9IIZ5</accession>
<proteinExistence type="predicted"/>
<dbReference type="Proteomes" id="UP000063699">
    <property type="component" value="Chromosome"/>
</dbReference>
<dbReference type="KEGG" id="kphy:AOZ06_24935"/>
<protein>
    <recommendedName>
        <fullName evidence="4">AAA+ ATPase domain-containing protein</fullName>
    </recommendedName>
</protein>
<organism evidence="5 6">
    <name type="scientific">Kibdelosporangium phytohabitans</name>
    <dbReference type="NCBI Taxonomy" id="860235"/>
    <lineage>
        <taxon>Bacteria</taxon>
        <taxon>Bacillati</taxon>
        <taxon>Actinomycetota</taxon>
        <taxon>Actinomycetes</taxon>
        <taxon>Pseudonocardiales</taxon>
        <taxon>Pseudonocardiaceae</taxon>
        <taxon>Kibdelosporangium</taxon>
    </lineage>
</organism>
<dbReference type="InterPro" id="IPR041664">
    <property type="entry name" value="AAA_16"/>
</dbReference>
<keyword evidence="3" id="KW-0175">Coiled coil</keyword>
<reference evidence="5 6" key="1">
    <citation type="submission" date="2015-07" db="EMBL/GenBank/DDBJ databases">
        <title>Genome sequencing of Kibdelosporangium phytohabitans.</title>
        <authorList>
            <person name="Qin S."/>
            <person name="Xing K."/>
        </authorList>
    </citation>
    <scope>NUCLEOTIDE SEQUENCE [LARGE SCALE GENOMIC DNA]</scope>
    <source>
        <strain evidence="5 6">KLBMP1111</strain>
    </source>
</reference>
<gene>
    <name evidence="5" type="ORF">AOZ06_24935</name>
</gene>
<keyword evidence="6" id="KW-1185">Reference proteome</keyword>
<evidence type="ECO:0000313" key="5">
    <source>
        <dbReference type="EMBL" id="ALG15042.1"/>
    </source>
</evidence>
<dbReference type="InterPro" id="IPR003593">
    <property type="entry name" value="AAA+_ATPase"/>
</dbReference>
<dbReference type="InterPro" id="IPR027417">
    <property type="entry name" value="P-loop_NTPase"/>
</dbReference>
<dbReference type="SMART" id="SM00382">
    <property type="entry name" value="AAA"/>
    <property type="match status" value="1"/>
</dbReference>
<dbReference type="GO" id="GO:0004016">
    <property type="term" value="F:adenylate cyclase activity"/>
    <property type="evidence" value="ECO:0007669"/>
    <property type="project" value="TreeGrafter"/>
</dbReference>
<feature type="coiled-coil region" evidence="3">
    <location>
        <begin position="938"/>
        <end position="977"/>
    </location>
</feature>
<dbReference type="PANTHER" id="PTHR16305">
    <property type="entry name" value="TESTICULAR SOLUBLE ADENYLYL CYCLASE"/>
    <property type="match status" value="1"/>
</dbReference>
<evidence type="ECO:0000259" key="4">
    <source>
        <dbReference type="SMART" id="SM00382"/>
    </source>
</evidence>
<dbReference type="STRING" id="860235.AOZ06_24935"/>
<dbReference type="GO" id="GO:0005524">
    <property type="term" value="F:ATP binding"/>
    <property type="evidence" value="ECO:0007669"/>
    <property type="project" value="UniProtKB-KW"/>
</dbReference>
<dbReference type="GO" id="GO:0005737">
    <property type="term" value="C:cytoplasm"/>
    <property type="evidence" value="ECO:0007669"/>
    <property type="project" value="TreeGrafter"/>
</dbReference>
<feature type="domain" description="AAA+ ATPase" evidence="4">
    <location>
        <begin position="42"/>
        <end position="183"/>
    </location>
</feature>
<dbReference type="AlphaFoldDB" id="A0A0N9IIZ5"/>
<sequence length="1046" mass="112339">MSGRFSQVGGVDTAGGQAGALIGRDRQAGLLGDAITRTLDSHGGLVLVTGEPGIGKTTLVTNAAALASRAGAVVVGGSCWEGAGAPGYWPWVQVVRTLRRGMSPAEWAEASAAVGPALRVLLGEARAEETEEFELYDAVTTLLVTVSRDRPVVVALEDLHWADPASVRLLAFVVQHTWFERLLVVATYRDAEMAELEPAMAPLLPKATSLALTGMDTAGVAALIARTTGAEPEPDLVAEIDRRSGGNPFFVEQLARLWQGGTSITAMAPGVDAVIARRLGRLPEAVTDLLTTAAVLGREFAADLLTACVDLEIPQVTGLLTQAASARLIAPAADGRFTFIHDLVRESLSAAAEPDDLRARHAAVVHAAAGTPMLPAERARHAYLAVPHVAPAVAVEHLLAAARDANHRLATEEETAHYRRALDLVKDQPKRWVEIAVELGTARYLAGDAAEGRRFYTDAIALARDRDAPDLLALIAMSLMNVRGMDGVEGMLGEVVHEAHRDLVTGDTTPSLDDAARELIDHAVESARRDNDYDTLKASLQSQLAAFWELGTAESRLRLTEEMTALARDAGDRELELQAASWRIGALLELGDPGYLAEHWSFVAMAEDGDEPLFRHEALVSNCLVATVTGRFDDARAYADAAHELGEQPHLPRMDLRDIQLWSVELLQGRSDRVDELLDAMRTADRLQYRLLRAVATAHRGSDPGVLADLAEATPTSSKKGRFLRWFEPLLLRYHAQAAALSGDPARCAAARAAIAPHIDLWAVTATLIVDGPMVLWAAVLDAAQERWDEAIAGFTAACESAERLRARPWVVEARFRLATTLLARSGPGDADAAAALFDEVAAEAADLGMAHFTTRPAVAVRDAPANVFRVDSGVWTLGFAGRTVHLPDAKGLRDLHVLIGAPGTDIPAVRLLSPEGGEVVVAARGLGGDAVLDDQARAAYQRRLADLDEEIDRAAARGADRRAAELDRERHALIEQLRGAVGLGGRSRRLGDEAERARKAVTNRIRDTLQRLAKRHPELAAHLRASVTTGAHCRYRPDEPVAWSR</sequence>
<dbReference type="OrthoDB" id="134712at2"/>
<evidence type="ECO:0000313" key="6">
    <source>
        <dbReference type="Proteomes" id="UP000063699"/>
    </source>
</evidence>
<dbReference type="PANTHER" id="PTHR16305:SF35">
    <property type="entry name" value="TRANSCRIPTIONAL ACTIVATOR DOMAIN"/>
    <property type="match status" value="1"/>
</dbReference>
<dbReference type="Pfam" id="PF13191">
    <property type="entry name" value="AAA_16"/>
    <property type="match status" value="1"/>
</dbReference>
<dbReference type="EMBL" id="CP012752">
    <property type="protein sequence ID" value="ALG15042.1"/>
    <property type="molecule type" value="Genomic_DNA"/>
</dbReference>
<name>A0A0N9IIZ5_9PSEU</name>
<evidence type="ECO:0000256" key="3">
    <source>
        <dbReference type="SAM" id="Coils"/>
    </source>
</evidence>
<keyword evidence="2" id="KW-0067">ATP-binding</keyword>
<evidence type="ECO:0000256" key="1">
    <source>
        <dbReference type="ARBA" id="ARBA00022741"/>
    </source>
</evidence>